<dbReference type="EMBL" id="CAJNIZ010044665">
    <property type="protein sequence ID" value="CAE7697179.1"/>
    <property type="molecule type" value="Genomic_DNA"/>
</dbReference>
<accession>A0A812WU33</accession>
<reference evidence="1" key="1">
    <citation type="submission" date="2021-02" db="EMBL/GenBank/DDBJ databases">
        <authorList>
            <person name="Dougan E. K."/>
            <person name="Rhodes N."/>
            <person name="Thang M."/>
            <person name="Chan C."/>
        </authorList>
    </citation>
    <scope>NUCLEOTIDE SEQUENCE</scope>
</reference>
<dbReference type="OrthoDB" id="448477at2759"/>
<sequence length="201" mass="23410">MGKVERAVELVNLEGSVTVYFDEPEKQTKIWSIERQLENSSMVVYLDADMTIHPDSIRWGLVPLLLSHTTWIGDVFVRDSWPGTECLNSGFVALRKTRAARLFLRLWEQKVWWPVSWDQSALAESVLELIGMEVEKYGNRTGYRSQCMRYLFPIPFLRCREALLILVFAEGYAARLPLFLQVFRRFSNSIKEWPSAIFNVL</sequence>
<comment type="caution">
    <text evidence="1">The sequence shown here is derived from an EMBL/GenBank/DDBJ whole genome shotgun (WGS) entry which is preliminary data.</text>
</comment>
<dbReference type="AlphaFoldDB" id="A0A812WU33"/>
<gene>
    <name evidence="1" type="primary">GIP</name>
    <name evidence="1" type="ORF">SPIL2461_LOCUS19575</name>
</gene>
<name>A0A812WU33_SYMPI</name>
<keyword evidence="2" id="KW-1185">Reference proteome</keyword>
<protein>
    <submittedName>
        <fullName evidence="1">GIP protein</fullName>
    </submittedName>
</protein>
<evidence type="ECO:0000313" key="1">
    <source>
        <dbReference type="EMBL" id="CAE7697179.1"/>
    </source>
</evidence>
<organism evidence="1 2">
    <name type="scientific">Symbiodinium pilosum</name>
    <name type="common">Dinoflagellate</name>
    <dbReference type="NCBI Taxonomy" id="2952"/>
    <lineage>
        <taxon>Eukaryota</taxon>
        <taxon>Sar</taxon>
        <taxon>Alveolata</taxon>
        <taxon>Dinophyceae</taxon>
        <taxon>Suessiales</taxon>
        <taxon>Symbiodiniaceae</taxon>
        <taxon>Symbiodinium</taxon>
    </lineage>
</organism>
<evidence type="ECO:0000313" key="2">
    <source>
        <dbReference type="Proteomes" id="UP000649617"/>
    </source>
</evidence>
<proteinExistence type="predicted"/>
<dbReference type="Proteomes" id="UP000649617">
    <property type="component" value="Unassembled WGS sequence"/>
</dbReference>